<dbReference type="EMBL" id="AAUX01000001">
    <property type="protein sequence ID" value="EAV47150.1"/>
    <property type="molecule type" value="Genomic_DNA"/>
</dbReference>
<keyword evidence="1" id="KW-0812">Transmembrane</keyword>
<dbReference type="InterPro" id="IPR007730">
    <property type="entry name" value="SPOR-like_dom"/>
</dbReference>
<evidence type="ECO:0000313" key="3">
    <source>
        <dbReference type="EMBL" id="EAV47150.1"/>
    </source>
</evidence>
<comment type="caution">
    <text evidence="3">The sequence shown here is derived from an EMBL/GenBank/DDBJ whole genome shotgun (WGS) entry which is preliminary data.</text>
</comment>
<dbReference type="EC" id="2.4.2.14" evidence="3"/>
<proteinExistence type="predicted"/>
<name>A0P6J0_9PROT</name>
<accession>A0P6J0</accession>
<feature type="domain" description="SPOR" evidence="2">
    <location>
        <begin position="93"/>
        <end position="171"/>
    </location>
</feature>
<dbReference type="Gene3D" id="3.30.70.1070">
    <property type="entry name" value="Sporulation related repeat"/>
    <property type="match status" value="1"/>
</dbReference>
<dbReference type="AlphaFoldDB" id="A0P6J0"/>
<dbReference type="OrthoDB" id="8538665at2"/>
<organism evidence="3 4">
    <name type="scientific">Methylophilales bacterium HTCC2181</name>
    <dbReference type="NCBI Taxonomy" id="383631"/>
    <lineage>
        <taxon>Bacteria</taxon>
        <taxon>Pseudomonadati</taxon>
        <taxon>Pseudomonadota</taxon>
        <taxon>Betaproteobacteria</taxon>
        <taxon>Nitrosomonadales</taxon>
        <taxon>OM43 clade</taxon>
    </lineage>
</organism>
<keyword evidence="1" id="KW-1133">Transmembrane helix</keyword>
<dbReference type="PROSITE" id="PS51724">
    <property type="entry name" value="SPOR"/>
    <property type="match status" value="1"/>
</dbReference>
<gene>
    <name evidence="3" type="ORF">MB2181_03715</name>
</gene>
<evidence type="ECO:0000256" key="1">
    <source>
        <dbReference type="SAM" id="Phobius"/>
    </source>
</evidence>
<dbReference type="Pfam" id="PF05036">
    <property type="entry name" value="SPOR"/>
    <property type="match status" value="1"/>
</dbReference>
<dbReference type="GO" id="GO:0004044">
    <property type="term" value="F:amidophosphoribosyltransferase activity"/>
    <property type="evidence" value="ECO:0007669"/>
    <property type="project" value="UniProtKB-EC"/>
</dbReference>
<dbReference type="Proteomes" id="UP000054262">
    <property type="component" value="Unassembled WGS sequence"/>
</dbReference>
<evidence type="ECO:0000259" key="2">
    <source>
        <dbReference type="PROSITE" id="PS51724"/>
    </source>
</evidence>
<keyword evidence="1" id="KW-0472">Membrane</keyword>
<keyword evidence="4" id="KW-1185">Reference proteome</keyword>
<keyword evidence="3" id="KW-0808">Transferase</keyword>
<sequence length="173" mass="19295">MSDNKETFQESILIKRAKRRLLGATTILLILLGLSYVFIEDRTGKYKKGNVKVSFLEMSDYALSEKATDAYNEDILSVLSLSDYPEQIHSQGSNIQNGFFIQVGIFSTNKTVEKLAKAIDSIGLQTRKIPITLNGQERIQLITNSFDDKAKAKIALAKIKEAKLPGIIKQQAN</sequence>
<dbReference type="SUPFAM" id="SSF110997">
    <property type="entry name" value="Sporulation related repeat"/>
    <property type="match status" value="1"/>
</dbReference>
<protein>
    <submittedName>
        <fullName evidence="3">Amidophosphoribosyltransferase</fullName>
        <ecNumber evidence="3">2.4.2.14</ecNumber>
    </submittedName>
</protein>
<feature type="transmembrane region" description="Helical" evidence="1">
    <location>
        <begin position="21"/>
        <end position="39"/>
    </location>
</feature>
<dbReference type="GO" id="GO:0042834">
    <property type="term" value="F:peptidoglycan binding"/>
    <property type="evidence" value="ECO:0007669"/>
    <property type="project" value="InterPro"/>
</dbReference>
<reference evidence="3 4" key="1">
    <citation type="submission" date="2006-11" db="EMBL/GenBank/DDBJ databases">
        <authorList>
            <person name="Giovannoni S."/>
            <person name="Vergin K."/>
            <person name="Ferriera S."/>
            <person name="Johnson J."/>
            <person name="Kravitz S."/>
            <person name="Beeson K."/>
            <person name="Sutton G."/>
            <person name="Rogers Y.-H."/>
            <person name="Friedman R."/>
            <person name="Frazier M."/>
            <person name="Venter J.C."/>
        </authorList>
    </citation>
    <scope>NUCLEOTIDE SEQUENCE [LARGE SCALE GENOMIC DNA]</scope>
    <source>
        <strain evidence="3 4">HTCC2181</strain>
    </source>
</reference>
<evidence type="ECO:0000313" key="4">
    <source>
        <dbReference type="Proteomes" id="UP000054262"/>
    </source>
</evidence>
<keyword evidence="3" id="KW-0328">Glycosyltransferase</keyword>
<dbReference type="InterPro" id="IPR036680">
    <property type="entry name" value="SPOR-like_sf"/>
</dbReference>